<accession>A0A328PGX1</accession>
<dbReference type="CDD" id="cd13147">
    <property type="entry name" value="MATE_MJ0709_like"/>
    <property type="match status" value="1"/>
</dbReference>
<sequence>MLLTSTYNLIDAIWVSGLGGSALAAIGFVTPLYMVLVGLSNGLGAGATSAISRCIGAGDTKRVNNSAIHAIILTLIISLFITFLLEFFLKDLLLMLGAKTTLNLSLIYGRIVFVGTIFMLFTGSAYGILRGEGDTKRTMYAMMVSAIINMILDPILIYSLGMGIAGAAWATLASQFIVSAVIIYWFFHKKDTFTSLSWKYFKADFQVAKSILEVALPASVEFLVISMGTAILNIIFVAVAGTDAVAIYSAGWRVVMIGFVPLISIGAGTITVAGVAYGARKYKNLSIAHSYSIKIGMLVAIATSILTFILAPYISMIFTYSPQTSHLSPLITEFLRTMCLFYIFIPPGLMSNSIFQGMGKGTTSLILTIIRQLLFIVIFAYILAIIFNLGQKGAWWGIVAGDIVGSTIAYLWARIYINRLQRIGSA</sequence>
<dbReference type="PANTHER" id="PTHR43549">
    <property type="entry name" value="MULTIDRUG RESISTANCE PROTEIN YPNP-RELATED"/>
    <property type="match status" value="1"/>
</dbReference>
<evidence type="ECO:0000313" key="9">
    <source>
        <dbReference type="Proteomes" id="UP000249782"/>
    </source>
</evidence>
<feature type="transmembrane region" description="Helical" evidence="7">
    <location>
        <begin position="167"/>
        <end position="187"/>
    </location>
</feature>
<evidence type="ECO:0000313" key="8">
    <source>
        <dbReference type="EMBL" id="RAO79075.1"/>
    </source>
</evidence>
<proteinExistence type="predicted"/>
<keyword evidence="6 7" id="KW-0472">Membrane</keyword>
<protein>
    <submittedName>
        <fullName evidence="8">MATE family efflux transporter</fullName>
    </submittedName>
</protein>
<feature type="transmembrane region" description="Helical" evidence="7">
    <location>
        <begin position="254"/>
        <end position="279"/>
    </location>
</feature>
<organism evidence="8 9">
    <name type="scientific">Methanothermobacter tenebrarum</name>
    <dbReference type="NCBI Taxonomy" id="680118"/>
    <lineage>
        <taxon>Archaea</taxon>
        <taxon>Methanobacteriati</taxon>
        <taxon>Methanobacteriota</taxon>
        <taxon>Methanomada group</taxon>
        <taxon>Methanobacteria</taxon>
        <taxon>Methanobacteriales</taxon>
        <taxon>Methanobacteriaceae</taxon>
        <taxon>Methanothermobacter</taxon>
    </lineage>
</organism>
<dbReference type="Pfam" id="PF01554">
    <property type="entry name" value="MatE"/>
    <property type="match status" value="2"/>
</dbReference>
<dbReference type="InterPro" id="IPR048279">
    <property type="entry name" value="MdtK-like"/>
</dbReference>
<feature type="transmembrane region" description="Helical" evidence="7">
    <location>
        <begin position="12"/>
        <end position="36"/>
    </location>
</feature>
<evidence type="ECO:0000256" key="2">
    <source>
        <dbReference type="ARBA" id="ARBA00022448"/>
    </source>
</evidence>
<keyword evidence="5 7" id="KW-1133">Transmembrane helix</keyword>
<keyword evidence="3" id="KW-1003">Cell membrane</keyword>
<reference evidence="8 9" key="1">
    <citation type="submission" date="2018-06" db="EMBL/GenBank/DDBJ databases">
        <title>Draft genome sequence of hyperthermophilic methanogen Methanothermobacter tenebrarum sp. MCM-B 1447.</title>
        <authorList>
            <person name="Pore S.D."/>
            <person name="Dagar S."/>
            <person name="Dhakephalkar P.K."/>
        </authorList>
    </citation>
    <scope>NUCLEOTIDE SEQUENCE [LARGE SCALE GENOMIC DNA]</scope>
    <source>
        <strain evidence="8 9">MCM B 1447</strain>
    </source>
</reference>
<feature type="transmembrane region" description="Helical" evidence="7">
    <location>
        <begin position="326"/>
        <end position="345"/>
    </location>
</feature>
<evidence type="ECO:0000256" key="1">
    <source>
        <dbReference type="ARBA" id="ARBA00004651"/>
    </source>
</evidence>
<feature type="transmembrane region" description="Helical" evidence="7">
    <location>
        <begin position="393"/>
        <end position="413"/>
    </location>
</feature>
<feature type="transmembrane region" description="Helical" evidence="7">
    <location>
        <begin position="140"/>
        <end position="161"/>
    </location>
</feature>
<evidence type="ECO:0000256" key="4">
    <source>
        <dbReference type="ARBA" id="ARBA00022692"/>
    </source>
</evidence>
<keyword evidence="2" id="KW-0813">Transport</keyword>
<evidence type="ECO:0000256" key="6">
    <source>
        <dbReference type="ARBA" id="ARBA00023136"/>
    </source>
</evidence>
<evidence type="ECO:0000256" key="3">
    <source>
        <dbReference type="ARBA" id="ARBA00022475"/>
    </source>
</evidence>
<feature type="transmembrane region" description="Helical" evidence="7">
    <location>
        <begin position="67"/>
        <end position="87"/>
    </location>
</feature>
<keyword evidence="9" id="KW-1185">Reference proteome</keyword>
<evidence type="ECO:0000256" key="5">
    <source>
        <dbReference type="ARBA" id="ARBA00022989"/>
    </source>
</evidence>
<dbReference type="EMBL" id="QLOE01000005">
    <property type="protein sequence ID" value="RAO79075.1"/>
    <property type="molecule type" value="Genomic_DNA"/>
</dbReference>
<dbReference type="PIRSF" id="PIRSF006603">
    <property type="entry name" value="DinF"/>
    <property type="match status" value="1"/>
</dbReference>
<comment type="subcellular location">
    <subcellularLocation>
        <location evidence="1">Cell membrane</location>
        <topology evidence="1">Multi-pass membrane protein</topology>
    </subcellularLocation>
</comment>
<dbReference type="OrthoDB" id="214119at2157"/>
<name>A0A328PGX1_9EURY</name>
<evidence type="ECO:0000256" key="7">
    <source>
        <dbReference type="SAM" id="Phobius"/>
    </source>
</evidence>
<dbReference type="GO" id="GO:0015297">
    <property type="term" value="F:antiporter activity"/>
    <property type="evidence" value="ECO:0007669"/>
    <property type="project" value="InterPro"/>
</dbReference>
<dbReference type="InterPro" id="IPR052031">
    <property type="entry name" value="Membrane_Transporter-Flippase"/>
</dbReference>
<dbReference type="AlphaFoldDB" id="A0A328PGX1"/>
<dbReference type="InterPro" id="IPR002528">
    <property type="entry name" value="MATE_fam"/>
</dbReference>
<dbReference type="PANTHER" id="PTHR43549:SF2">
    <property type="entry name" value="MULTIDRUG RESISTANCE PROTEIN NORM-RELATED"/>
    <property type="match status" value="1"/>
</dbReference>
<feature type="transmembrane region" description="Helical" evidence="7">
    <location>
        <begin position="365"/>
        <end position="387"/>
    </location>
</feature>
<dbReference type="GO" id="GO:0042910">
    <property type="term" value="F:xenobiotic transmembrane transporter activity"/>
    <property type="evidence" value="ECO:0007669"/>
    <property type="project" value="InterPro"/>
</dbReference>
<dbReference type="GO" id="GO:0005886">
    <property type="term" value="C:plasma membrane"/>
    <property type="evidence" value="ECO:0007669"/>
    <property type="project" value="UniProtKB-SubCell"/>
</dbReference>
<dbReference type="Proteomes" id="UP000249782">
    <property type="component" value="Unassembled WGS sequence"/>
</dbReference>
<comment type="caution">
    <text evidence="8">The sequence shown here is derived from an EMBL/GenBank/DDBJ whole genome shotgun (WGS) entry which is preliminary data.</text>
</comment>
<feature type="transmembrane region" description="Helical" evidence="7">
    <location>
        <begin position="222"/>
        <end position="248"/>
    </location>
</feature>
<feature type="transmembrane region" description="Helical" evidence="7">
    <location>
        <begin position="107"/>
        <end position="128"/>
    </location>
</feature>
<keyword evidence="4 7" id="KW-0812">Transmembrane</keyword>
<gene>
    <name evidence="8" type="ORF">DPC56_05365</name>
</gene>
<dbReference type="NCBIfam" id="TIGR00797">
    <property type="entry name" value="matE"/>
    <property type="match status" value="1"/>
</dbReference>
<feature type="transmembrane region" description="Helical" evidence="7">
    <location>
        <begin position="291"/>
        <end position="314"/>
    </location>
</feature>